<proteinExistence type="predicted"/>
<name>A0ABV7VB23_9PROT</name>
<protein>
    <submittedName>
        <fullName evidence="2">TniQ family protein</fullName>
    </submittedName>
</protein>
<evidence type="ECO:0000313" key="2">
    <source>
        <dbReference type="EMBL" id="MFC3674031.1"/>
    </source>
</evidence>
<evidence type="ECO:0000259" key="1">
    <source>
        <dbReference type="Pfam" id="PF06527"/>
    </source>
</evidence>
<evidence type="ECO:0000313" key="3">
    <source>
        <dbReference type="Proteomes" id="UP001595711"/>
    </source>
</evidence>
<accession>A0ABV7VB23</accession>
<feature type="domain" description="TniQ" evidence="1">
    <location>
        <begin position="10"/>
        <end position="134"/>
    </location>
</feature>
<organism evidence="2 3">
    <name type="scientific">Ferrovibrio xuzhouensis</name>
    <dbReference type="NCBI Taxonomy" id="1576914"/>
    <lineage>
        <taxon>Bacteria</taxon>
        <taxon>Pseudomonadati</taxon>
        <taxon>Pseudomonadota</taxon>
        <taxon>Alphaproteobacteria</taxon>
        <taxon>Rhodospirillales</taxon>
        <taxon>Rhodospirillaceae</taxon>
        <taxon>Ferrovibrio</taxon>
    </lineage>
</organism>
<dbReference type="EMBL" id="JBHRYJ010000001">
    <property type="protein sequence ID" value="MFC3674031.1"/>
    <property type="molecule type" value="Genomic_DNA"/>
</dbReference>
<comment type="caution">
    <text evidence="2">The sequence shown here is derived from an EMBL/GenBank/DDBJ whole genome shotgun (WGS) entry which is preliminary data.</text>
</comment>
<gene>
    <name evidence="2" type="ORF">ACFOOQ_00650</name>
</gene>
<dbReference type="InterPro" id="IPR009492">
    <property type="entry name" value="TniQ"/>
</dbReference>
<dbReference type="Proteomes" id="UP001595711">
    <property type="component" value="Unassembled WGS sequence"/>
</dbReference>
<dbReference type="RefSeq" id="WP_379720231.1">
    <property type="nucleotide sequence ID" value="NZ_JBHRYJ010000001.1"/>
</dbReference>
<sequence length="501" mass="57066">MSYTLFLKSDPIPGESIYGYLTRLGHVLGYRSPAWMYDVFPDAFPSESVRHLLVAQNLAFLAEKLRISLSSLDAMRLPQRDDGSHMCRGQMIARHDINAMEEYFCPSCTRERKTHLLVWHLAFVTVCPIHNCRLVSRCETCFHRLNLGSVLEGICAGCGKSIHPLAPNSEQSGPIVGRLLSLIGGIDGTTVPQDVPEVLQGIGLSDAVALILCFGRAMEPIRKRGRNTARRKMEQRLLIGFEICENWHSSISKVLDQEFSRPKSAKSMKSGAFHKHFIRSKYPHVRRMAIAALWGYERQHQIAQARNGSAVNLEEYENLADVALRLGISKITLTRRREYPGSLFPRIKWKRSIYIHKSEVEWLNRCLKECISAHELSEALNIADRHQIQAFYNHHVFALADPSLQLDHRMQLFHRPTVEAFLRYLEKLPERETYRPEVEVEWRTAKAMFLSRRHSSINFVKAITTGNLRPTGRLKGKCGLLSLVFDRSSVGTCASSGTQFR</sequence>
<reference evidence="3" key="1">
    <citation type="journal article" date="2019" name="Int. J. Syst. Evol. Microbiol.">
        <title>The Global Catalogue of Microorganisms (GCM) 10K type strain sequencing project: providing services to taxonomists for standard genome sequencing and annotation.</title>
        <authorList>
            <consortium name="The Broad Institute Genomics Platform"/>
            <consortium name="The Broad Institute Genome Sequencing Center for Infectious Disease"/>
            <person name="Wu L."/>
            <person name="Ma J."/>
        </authorList>
    </citation>
    <scope>NUCLEOTIDE SEQUENCE [LARGE SCALE GENOMIC DNA]</scope>
    <source>
        <strain evidence="3">KCTC 42182</strain>
    </source>
</reference>
<dbReference type="Pfam" id="PF06527">
    <property type="entry name" value="TniQ"/>
    <property type="match status" value="1"/>
</dbReference>
<keyword evidence="3" id="KW-1185">Reference proteome</keyword>